<proteinExistence type="predicted"/>
<feature type="coiled-coil region" evidence="2">
    <location>
        <begin position="143"/>
        <end position="170"/>
    </location>
</feature>
<dbReference type="PROSITE" id="PS50053">
    <property type="entry name" value="UBIQUITIN_2"/>
    <property type="match status" value="1"/>
</dbReference>
<accession>A0A5B6YY12</accession>
<dbReference type="GO" id="GO:0000774">
    <property type="term" value="F:adenyl-nucleotide exchange factor activity"/>
    <property type="evidence" value="ECO:0007669"/>
    <property type="project" value="TreeGrafter"/>
</dbReference>
<evidence type="ECO:0000259" key="3">
    <source>
        <dbReference type="PROSITE" id="PS50053"/>
    </source>
</evidence>
<dbReference type="InterPro" id="IPR003103">
    <property type="entry name" value="BAG_domain"/>
</dbReference>
<evidence type="ECO:0000256" key="2">
    <source>
        <dbReference type="SAM" id="Coils"/>
    </source>
</evidence>
<dbReference type="InterPro" id="IPR000626">
    <property type="entry name" value="Ubiquitin-like_dom"/>
</dbReference>
<keyword evidence="2" id="KW-0175">Coiled coil</keyword>
<sequence>MKRSSTTSKKGGVVENTGYIYNEEVSIDWELRPGGMLVQKRGVGSGSAAATSGPMIKIKVSHGSYHHDVTVPAQSTFGDLKKVLALETGLEPKVQRLLLRGKEKDDEECLHIAGIKDMSKVILLEDPASKERKLEEMKRNQGILKAYEDVAKVRAEVDKLSDKVVALETAVHNGTKVTDKEYVILTELFMVQLLKLDAIEADGEAKVQRRIEVRRVQSFLDALDNLKARNSNPFSHSINAVSVTSKCETFD</sequence>
<keyword evidence="1" id="KW-0143">Chaperone</keyword>
<evidence type="ECO:0000313" key="5">
    <source>
        <dbReference type="EMBL" id="MPA36559.1"/>
    </source>
</evidence>
<dbReference type="InterPro" id="IPR036533">
    <property type="entry name" value="BAG_dom_sf"/>
</dbReference>
<dbReference type="SUPFAM" id="SSF63491">
    <property type="entry name" value="BAG domain"/>
    <property type="match status" value="1"/>
</dbReference>
<dbReference type="SMART" id="SM00264">
    <property type="entry name" value="BAG"/>
    <property type="match status" value="1"/>
</dbReference>
<protein>
    <recommendedName>
        <fullName evidence="6">BAG family molecular chaperone regulator 4</fullName>
    </recommendedName>
</protein>
<dbReference type="PANTHER" id="PTHR12329">
    <property type="entry name" value="BCL2-ASSOCIATED ATHANOGENE"/>
    <property type="match status" value="1"/>
</dbReference>
<dbReference type="Pfam" id="PF00240">
    <property type="entry name" value="ubiquitin"/>
    <property type="match status" value="1"/>
</dbReference>
<evidence type="ECO:0000256" key="1">
    <source>
        <dbReference type="ARBA" id="ARBA00023186"/>
    </source>
</evidence>
<dbReference type="GO" id="GO:0051087">
    <property type="term" value="F:protein-folding chaperone binding"/>
    <property type="evidence" value="ECO:0007669"/>
    <property type="project" value="InterPro"/>
</dbReference>
<dbReference type="PANTHER" id="PTHR12329:SF16">
    <property type="entry name" value="BAG FAMILY MOLECULAR CHAPERONE REGULATOR 1"/>
    <property type="match status" value="1"/>
</dbReference>
<dbReference type="GO" id="GO:0050821">
    <property type="term" value="P:protein stabilization"/>
    <property type="evidence" value="ECO:0007669"/>
    <property type="project" value="TreeGrafter"/>
</dbReference>
<dbReference type="PROSITE" id="PS51035">
    <property type="entry name" value="BAG"/>
    <property type="match status" value="1"/>
</dbReference>
<gene>
    <name evidence="5" type="ORF">Din_006000</name>
</gene>
<dbReference type="Pfam" id="PF02179">
    <property type="entry name" value="BAG"/>
    <property type="match status" value="1"/>
</dbReference>
<dbReference type="Gene3D" id="1.20.58.120">
    <property type="entry name" value="BAG domain"/>
    <property type="match status" value="1"/>
</dbReference>
<dbReference type="AlphaFoldDB" id="A0A5B6YY12"/>
<dbReference type="SUPFAM" id="SSF54236">
    <property type="entry name" value="Ubiquitin-like"/>
    <property type="match status" value="1"/>
</dbReference>
<evidence type="ECO:0000259" key="4">
    <source>
        <dbReference type="PROSITE" id="PS51035"/>
    </source>
</evidence>
<feature type="domain" description="Ubiquitin-like" evidence="3">
    <location>
        <begin position="56"/>
        <end position="124"/>
    </location>
</feature>
<name>A0A5B6YY12_DAVIN</name>
<dbReference type="Gene3D" id="3.10.20.90">
    <property type="entry name" value="Phosphatidylinositol 3-kinase Catalytic Subunit, Chain A, domain 1"/>
    <property type="match status" value="1"/>
</dbReference>
<feature type="domain" description="BAG" evidence="4">
    <location>
        <begin position="146"/>
        <end position="227"/>
    </location>
</feature>
<dbReference type="EMBL" id="GHES01006000">
    <property type="protein sequence ID" value="MPA36559.1"/>
    <property type="molecule type" value="Transcribed_RNA"/>
</dbReference>
<evidence type="ECO:0008006" key="6">
    <source>
        <dbReference type="Google" id="ProtNLM"/>
    </source>
</evidence>
<organism evidence="5">
    <name type="scientific">Davidia involucrata</name>
    <name type="common">Dove tree</name>
    <dbReference type="NCBI Taxonomy" id="16924"/>
    <lineage>
        <taxon>Eukaryota</taxon>
        <taxon>Viridiplantae</taxon>
        <taxon>Streptophyta</taxon>
        <taxon>Embryophyta</taxon>
        <taxon>Tracheophyta</taxon>
        <taxon>Spermatophyta</taxon>
        <taxon>Magnoliopsida</taxon>
        <taxon>eudicotyledons</taxon>
        <taxon>Gunneridae</taxon>
        <taxon>Pentapetalae</taxon>
        <taxon>asterids</taxon>
        <taxon>Cornales</taxon>
        <taxon>Nyssaceae</taxon>
        <taxon>Davidia</taxon>
    </lineage>
</organism>
<dbReference type="InterPro" id="IPR039773">
    <property type="entry name" value="BAG_chaperone_regulator"/>
</dbReference>
<dbReference type="GO" id="GO:0005737">
    <property type="term" value="C:cytoplasm"/>
    <property type="evidence" value="ECO:0007669"/>
    <property type="project" value="TreeGrafter"/>
</dbReference>
<reference evidence="5" key="1">
    <citation type="submission" date="2019-08" db="EMBL/GenBank/DDBJ databases">
        <title>Reference gene set and small RNA set construction with multiple tissues from Davidia involucrata Baill.</title>
        <authorList>
            <person name="Yang H."/>
            <person name="Zhou C."/>
            <person name="Li G."/>
            <person name="Wang J."/>
            <person name="Gao P."/>
            <person name="Wang M."/>
            <person name="Wang R."/>
            <person name="Zhao Y."/>
        </authorList>
    </citation>
    <scope>NUCLEOTIDE SEQUENCE</scope>
    <source>
        <tissue evidence="5">Mixed with DoveR01_LX</tissue>
    </source>
</reference>
<dbReference type="InterPro" id="IPR029071">
    <property type="entry name" value="Ubiquitin-like_domsf"/>
</dbReference>